<dbReference type="Pfam" id="PF13472">
    <property type="entry name" value="Lipase_GDSL_2"/>
    <property type="match status" value="1"/>
</dbReference>
<evidence type="ECO:0000256" key="1">
    <source>
        <dbReference type="SAM" id="SignalP"/>
    </source>
</evidence>
<dbReference type="EC" id="3.1.-.-" evidence="3"/>
<dbReference type="RefSeq" id="WP_357985504.1">
    <property type="nucleotide sequence ID" value="NZ_JBFAIH010000022.1"/>
</dbReference>
<dbReference type="InterPro" id="IPR037460">
    <property type="entry name" value="SEST-like"/>
</dbReference>
<proteinExistence type="predicted"/>
<dbReference type="GO" id="GO:0016787">
    <property type="term" value="F:hydrolase activity"/>
    <property type="evidence" value="ECO:0007669"/>
    <property type="project" value="UniProtKB-KW"/>
</dbReference>
<evidence type="ECO:0000313" key="3">
    <source>
        <dbReference type="EMBL" id="MEV0366845.1"/>
    </source>
</evidence>
<dbReference type="PANTHER" id="PTHR37981">
    <property type="entry name" value="LIPASE 2"/>
    <property type="match status" value="1"/>
</dbReference>
<dbReference type="Proteomes" id="UP001551658">
    <property type="component" value="Unassembled WGS sequence"/>
</dbReference>
<organism evidence="3 4">
    <name type="scientific">Nocardia fusca</name>
    <dbReference type="NCBI Taxonomy" id="941183"/>
    <lineage>
        <taxon>Bacteria</taxon>
        <taxon>Bacillati</taxon>
        <taxon>Actinomycetota</taxon>
        <taxon>Actinomycetes</taxon>
        <taxon>Mycobacteriales</taxon>
        <taxon>Nocardiaceae</taxon>
        <taxon>Nocardia</taxon>
    </lineage>
</organism>
<protein>
    <submittedName>
        <fullName evidence="3">SGNH/GDSL hydrolase family protein</fullName>
        <ecNumber evidence="3">3.1.-.-</ecNumber>
    </submittedName>
</protein>
<keyword evidence="3" id="KW-0378">Hydrolase</keyword>
<sequence>MSYQNRCRFTAVALSATALAATIALAPVASGDPATTGPAVGTYVALGDSFAAGPGMPPFDNENCERSQHNYGHLVARALGVARYTDVTCGGAVTESLSTAQKTGVAPQLDSVSPDTDLITVTLGGNDAGFIEVLTTCGVLGLASVVPDPCRTYYTRTGVDELARRLTEDVAPKLQAAFDAIRARAPHAVIIATTYPHIFPESGQCWPAIPFAAGDMPWLAAVQRSLNAMIAAAATRADALVADVFANSAEHNACQPAEVRWVEPLNGAVAAPAHPNHTGMAEIAAAVLSTARSAGLDSAYPHPSAPVR</sequence>
<name>A0ABV3FGL4_9NOCA</name>
<feature type="signal peptide" evidence="1">
    <location>
        <begin position="1"/>
        <end position="20"/>
    </location>
</feature>
<dbReference type="CDD" id="cd01823">
    <property type="entry name" value="SEST_like"/>
    <property type="match status" value="1"/>
</dbReference>
<reference evidence="3 4" key="1">
    <citation type="submission" date="2024-06" db="EMBL/GenBank/DDBJ databases">
        <title>The Natural Products Discovery Center: Release of the First 8490 Sequenced Strains for Exploring Actinobacteria Biosynthetic Diversity.</title>
        <authorList>
            <person name="Kalkreuter E."/>
            <person name="Kautsar S.A."/>
            <person name="Yang D."/>
            <person name="Bader C.D."/>
            <person name="Teijaro C.N."/>
            <person name="Fluegel L."/>
            <person name="Davis C.M."/>
            <person name="Simpson J.R."/>
            <person name="Lauterbach L."/>
            <person name="Steele A.D."/>
            <person name="Gui C."/>
            <person name="Meng S."/>
            <person name="Li G."/>
            <person name="Viehrig K."/>
            <person name="Ye F."/>
            <person name="Su P."/>
            <person name="Kiefer A.F."/>
            <person name="Nichols A."/>
            <person name="Cepeda A.J."/>
            <person name="Yan W."/>
            <person name="Fan B."/>
            <person name="Jiang Y."/>
            <person name="Adhikari A."/>
            <person name="Zheng C.-J."/>
            <person name="Schuster L."/>
            <person name="Cowan T.M."/>
            <person name="Smanski M.J."/>
            <person name="Chevrette M.G."/>
            <person name="De Carvalho L.P.S."/>
            <person name="Shen B."/>
        </authorList>
    </citation>
    <scope>NUCLEOTIDE SEQUENCE [LARGE SCALE GENOMIC DNA]</scope>
    <source>
        <strain evidence="3 4">NPDC050671</strain>
    </source>
</reference>
<feature type="domain" description="SGNH hydrolase-type esterase" evidence="2">
    <location>
        <begin position="45"/>
        <end position="281"/>
    </location>
</feature>
<dbReference type="EMBL" id="JBFAIH010000022">
    <property type="protein sequence ID" value="MEV0366845.1"/>
    <property type="molecule type" value="Genomic_DNA"/>
</dbReference>
<keyword evidence="4" id="KW-1185">Reference proteome</keyword>
<keyword evidence="1" id="KW-0732">Signal</keyword>
<dbReference type="PANTHER" id="PTHR37981:SF1">
    <property type="entry name" value="SGNH HYDROLASE-TYPE ESTERASE DOMAIN-CONTAINING PROTEIN"/>
    <property type="match status" value="1"/>
</dbReference>
<feature type="chain" id="PRO_5047379616" evidence="1">
    <location>
        <begin position="21"/>
        <end position="308"/>
    </location>
</feature>
<comment type="caution">
    <text evidence="3">The sequence shown here is derived from an EMBL/GenBank/DDBJ whole genome shotgun (WGS) entry which is preliminary data.</text>
</comment>
<dbReference type="SUPFAM" id="SSF52266">
    <property type="entry name" value="SGNH hydrolase"/>
    <property type="match status" value="1"/>
</dbReference>
<evidence type="ECO:0000313" key="4">
    <source>
        <dbReference type="Proteomes" id="UP001551658"/>
    </source>
</evidence>
<dbReference type="Gene3D" id="3.40.50.1110">
    <property type="entry name" value="SGNH hydrolase"/>
    <property type="match status" value="1"/>
</dbReference>
<evidence type="ECO:0000259" key="2">
    <source>
        <dbReference type="Pfam" id="PF13472"/>
    </source>
</evidence>
<dbReference type="InterPro" id="IPR036514">
    <property type="entry name" value="SGNH_hydro_sf"/>
</dbReference>
<accession>A0ABV3FGL4</accession>
<gene>
    <name evidence="3" type="ORF">AB0H72_29545</name>
</gene>
<dbReference type="InterPro" id="IPR013830">
    <property type="entry name" value="SGNH_hydro"/>
</dbReference>